<dbReference type="EMBL" id="CAJNOW010005639">
    <property type="protein sequence ID" value="CAF1455481.1"/>
    <property type="molecule type" value="Genomic_DNA"/>
</dbReference>
<dbReference type="InterPro" id="IPR051986">
    <property type="entry name" value="Innate_Immune_Apopt_Reg"/>
</dbReference>
<reference evidence="1" key="1">
    <citation type="submission" date="2021-02" db="EMBL/GenBank/DDBJ databases">
        <authorList>
            <person name="Nowell W R."/>
        </authorList>
    </citation>
    <scope>NUCLEOTIDE SEQUENCE</scope>
</reference>
<dbReference type="InterPro" id="IPR027417">
    <property type="entry name" value="P-loop_NTPase"/>
</dbReference>
<gene>
    <name evidence="1" type="ORF">KQP761_LOCUS12219</name>
</gene>
<proteinExistence type="predicted"/>
<dbReference type="AlphaFoldDB" id="A0A815PZX1"/>
<dbReference type="InterPro" id="IPR013083">
    <property type="entry name" value="Znf_RING/FYVE/PHD"/>
</dbReference>
<dbReference type="GO" id="GO:0005739">
    <property type="term" value="C:mitochondrion"/>
    <property type="evidence" value="ECO:0007669"/>
    <property type="project" value="TreeGrafter"/>
</dbReference>
<dbReference type="PANTHER" id="PTHR16295">
    <property type="entry name" value="TRAF-TYPE ZINC FINGER PROTEIN-RELATED"/>
    <property type="match status" value="1"/>
</dbReference>
<name>A0A815PZX1_9BILA</name>
<dbReference type="OrthoDB" id="8954335at2759"/>
<dbReference type="PANTHER" id="PTHR16295:SF10">
    <property type="entry name" value="EXPRESSED PROTEIN"/>
    <property type="match status" value="1"/>
</dbReference>
<protein>
    <submittedName>
        <fullName evidence="1">Uncharacterized protein</fullName>
    </submittedName>
</protein>
<comment type="caution">
    <text evidence="1">The sequence shown here is derived from an EMBL/GenBank/DDBJ whole genome shotgun (WGS) entry which is preliminary data.</text>
</comment>
<accession>A0A815PZX1</accession>
<evidence type="ECO:0000313" key="2">
    <source>
        <dbReference type="Proteomes" id="UP000663834"/>
    </source>
</evidence>
<organism evidence="1 2">
    <name type="scientific">Rotaria magnacalcarata</name>
    <dbReference type="NCBI Taxonomy" id="392030"/>
    <lineage>
        <taxon>Eukaryota</taxon>
        <taxon>Metazoa</taxon>
        <taxon>Spiralia</taxon>
        <taxon>Gnathifera</taxon>
        <taxon>Rotifera</taxon>
        <taxon>Eurotatoria</taxon>
        <taxon>Bdelloidea</taxon>
        <taxon>Philodinida</taxon>
        <taxon>Philodinidae</taxon>
        <taxon>Rotaria</taxon>
    </lineage>
</organism>
<sequence>MAGHNDAASTITCHCGQCYNDQVALDEHKKTSCQRRGFSCEFCNEYLPTSQAMGAHLYQCGNKTDQCPICRKYVRRAIFTYHVYNNCINLDEDYTSSKSSTREKNSSNRTVITDEMKKYVLNRACPSANNTASSTEYSITIWDTPGIESWTKEEVEKHFTKIMLESTPLCMIYCASPGSFARLDHLKWLIETCIKSNIFCALVCTNKYSGGSQQRASVLNDFHTILSECQTMTYEEANVKYYDDIGLCTSVNSIFFEDRELGVRKGVEGINELIFGIIKSLKHDKLIAWCHTIADNQSFWLSMRDGIITMFNLCRPAVEEFLQKEGKDAAKFILPLIMSAVFKK</sequence>
<dbReference type="Gene3D" id="3.30.40.10">
    <property type="entry name" value="Zinc/RING finger domain, C3HC4 (zinc finger)"/>
    <property type="match status" value="1"/>
</dbReference>
<evidence type="ECO:0000313" key="1">
    <source>
        <dbReference type="EMBL" id="CAF1455481.1"/>
    </source>
</evidence>
<dbReference type="SUPFAM" id="SSF52540">
    <property type="entry name" value="P-loop containing nucleoside triphosphate hydrolases"/>
    <property type="match status" value="1"/>
</dbReference>
<dbReference type="Proteomes" id="UP000663834">
    <property type="component" value="Unassembled WGS sequence"/>
</dbReference>